<dbReference type="Proteomes" id="UP000076587">
    <property type="component" value="Unassembled WGS sequence"/>
</dbReference>
<protein>
    <recommendedName>
        <fullName evidence="5">PDZ domain-containing protein</fullName>
    </recommendedName>
</protein>
<accession>A0A167CGL6</accession>
<feature type="domain" description="Peptidase M61 N-terminal" evidence="2">
    <location>
        <begin position="60"/>
        <end position="224"/>
    </location>
</feature>
<dbReference type="Gene3D" id="2.60.40.3650">
    <property type="match status" value="1"/>
</dbReference>
<evidence type="ECO:0000313" key="4">
    <source>
        <dbReference type="Proteomes" id="UP000076587"/>
    </source>
</evidence>
<evidence type="ECO:0008006" key="5">
    <source>
        <dbReference type="Google" id="ProtNLM"/>
    </source>
</evidence>
<dbReference type="Gene3D" id="2.30.42.10">
    <property type="match status" value="1"/>
</dbReference>
<feature type="domain" description="Peptidase M61 catalytic" evidence="1">
    <location>
        <begin position="314"/>
        <end position="428"/>
    </location>
</feature>
<evidence type="ECO:0000313" key="3">
    <source>
        <dbReference type="EMBL" id="KZN47636.1"/>
    </source>
</evidence>
<dbReference type="PIRSF" id="PIRSF016493">
    <property type="entry name" value="Glycyl_aminpptds"/>
    <property type="match status" value="1"/>
</dbReference>
<dbReference type="InterPro" id="IPR024191">
    <property type="entry name" value="Peptidase_M61"/>
</dbReference>
<evidence type="ECO:0000259" key="2">
    <source>
        <dbReference type="Pfam" id="PF17899"/>
    </source>
</evidence>
<dbReference type="SUPFAM" id="SSF50156">
    <property type="entry name" value="PDZ domain-like"/>
    <property type="match status" value="1"/>
</dbReference>
<organism evidence="3 4">
    <name type="scientific">Pseudoalteromonas luteoviolacea NCIMB 1942</name>
    <dbReference type="NCBI Taxonomy" id="1365253"/>
    <lineage>
        <taxon>Bacteria</taxon>
        <taxon>Pseudomonadati</taxon>
        <taxon>Pseudomonadota</taxon>
        <taxon>Gammaproteobacteria</taxon>
        <taxon>Alteromonadales</taxon>
        <taxon>Pseudoalteromonadaceae</taxon>
        <taxon>Pseudoalteromonas</taxon>
    </lineage>
</organism>
<proteinExistence type="predicted"/>
<dbReference type="EMBL" id="AUXT01000153">
    <property type="protein sequence ID" value="KZN47636.1"/>
    <property type="molecule type" value="Genomic_DNA"/>
</dbReference>
<dbReference type="AlphaFoldDB" id="A0A167CGL6"/>
<dbReference type="SUPFAM" id="SSF55486">
    <property type="entry name" value="Metalloproteases ('zincins'), catalytic domain"/>
    <property type="match status" value="1"/>
</dbReference>
<gene>
    <name evidence="3" type="ORF">N482_09450</name>
</gene>
<dbReference type="InterPro" id="IPR036034">
    <property type="entry name" value="PDZ_sf"/>
</dbReference>
<dbReference type="InterPro" id="IPR040756">
    <property type="entry name" value="Peptidase_M61_N"/>
</dbReference>
<comment type="caution">
    <text evidence="3">The sequence shown here is derived from an EMBL/GenBank/DDBJ whole genome shotgun (WGS) entry which is preliminary data.</text>
</comment>
<name>A0A167CGL6_9GAMM</name>
<reference evidence="3 4" key="1">
    <citation type="submission" date="2013-07" db="EMBL/GenBank/DDBJ databases">
        <title>Comparative Genomic and Metabolomic Analysis of Twelve Strains of Pseudoalteromonas luteoviolacea.</title>
        <authorList>
            <person name="Vynne N.G."/>
            <person name="Mansson M."/>
            <person name="Gram L."/>
        </authorList>
    </citation>
    <scope>NUCLEOTIDE SEQUENCE [LARGE SCALE GENOMIC DNA]</scope>
    <source>
        <strain evidence="3 4">NCIMB 1942</strain>
    </source>
</reference>
<dbReference type="PATRIC" id="fig|1365253.3.peg.2308"/>
<dbReference type="InterPro" id="IPR007963">
    <property type="entry name" value="Peptidase_M61_catalytic"/>
</dbReference>
<dbReference type="InterPro" id="IPR027268">
    <property type="entry name" value="Peptidase_M4/M1_CTD_sf"/>
</dbReference>
<dbReference type="Pfam" id="PF17899">
    <property type="entry name" value="Peptidase_M61_N"/>
    <property type="match status" value="1"/>
</dbReference>
<dbReference type="Pfam" id="PF05299">
    <property type="entry name" value="Peptidase_M61"/>
    <property type="match status" value="1"/>
</dbReference>
<evidence type="ECO:0000259" key="1">
    <source>
        <dbReference type="Pfam" id="PF05299"/>
    </source>
</evidence>
<sequence length="631" mass="71952">MEEIILQSGFLLCWFNVFNGVRALSFANFKKTHGFLINMKTKLSLLTLALASHFSFADVQYRLSIPEPEHHLGNVDITFPKSAQAHLDVQLPDWRTGRYEILDMANGIRFFNAQDKLGNALKWNKVDKNTWRVHLDKPTEISVSYQVYANELAMRSRHIDDTHAFIDASGFFMFSDSFRQDPITVELDVPQQWRSVSGMNFADSKHSFKADNYDILLDSPIETGINELHKFSVDGRNYELVIWGEGNYDVDLMLADLKKLVKTGSLIWHDYPYDRYVFMVHATSGARGATEHLNSTIIQRHRDRFASRSDYLGFISTAAHEFIHTWNVKHYRPSGLVPYDYVSINYSELLWLVEGSTSYLEDYLLLSAGITTNQEFYQGLTRTVNRHMQTPGRKVQPVAHTSFDKWINQGGDHGKNYSTNIYSEGALVSMALDIDLIDKSDGEVSYRDVHTELYKQHKLPKSFNTDDVKRILKEVSGRDYSKWWSEYVDGPAILDFDNLFDIVGLEYVYPPGTTEVAKFDGTSKSVGQLLELTHVAREGNAWAAGLTAGDKIVAINKHQVRKDMATTLSMFKAGEVVTIHFIRRHKLTSVELKLGKGHSRSKVIKAVKSPSKRQAKLYQVWTGVTHPNVNN</sequence>
<dbReference type="Gene3D" id="1.10.390.10">
    <property type="entry name" value="Neutral Protease Domain 2"/>
    <property type="match status" value="1"/>
</dbReference>